<feature type="region of interest" description="Disordered" evidence="2">
    <location>
        <begin position="197"/>
        <end position="226"/>
    </location>
</feature>
<feature type="region of interest" description="Disordered" evidence="2">
    <location>
        <begin position="138"/>
        <end position="179"/>
    </location>
</feature>
<dbReference type="InterPro" id="IPR008984">
    <property type="entry name" value="SMAD_FHA_dom_sf"/>
</dbReference>
<dbReference type="CDD" id="cd00060">
    <property type="entry name" value="FHA"/>
    <property type="match status" value="1"/>
</dbReference>
<evidence type="ECO:0000313" key="4">
    <source>
        <dbReference type="EMBL" id="MEE6147538.1"/>
    </source>
</evidence>
<keyword evidence="5" id="KW-1185">Reference proteome</keyword>
<dbReference type="Gene3D" id="2.60.200.20">
    <property type="match status" value="1"/>
</dbReference>
<dbReference type="SMART" id="SM00240">
    <property type="entry name" value="FHA"/>
    <property type="match status" value="1"/>
</dbReference>
<reference evidence="4 5" key="1">
    <citation type="submission" date="2024-01" db="EMBL/GenBank/DDBJ databases">
        <title>Description of Olsenella sp. nov., isolated from pig feces.</title>
        <authorList>
            <person name="Chang Y.-H."/>
        </authorList>
    </citation>
    <scope>NUCLEOTIDE SEQUENCE [LARGE SCALE GENOMIC DNA]</scope>
    <source>
        <strain evidence="4 5">YH-ols2223</strain>
    </source>
</reference>
<dbReference type="PROSITE" id="PS50006">
    <property type="entry name" value="FHA_DOMAIN"/>
    <property type="match status" value="1"/>
</dbReference>
<keyword evidence="1" id="KW-0597">Phosphoprotein</keyword>
<dbReference type="Pfam" id="PF12401">
    <property type="entry name" value="FhaA_N"/>
    <property type="match status" value="1"/>
</dbReference>
<dbReference type="SUPFAM" id="SSF49879">
    <property type="entry name" value="SMAD/FHA domain"/>
    <property type="match status" value="1"/>
</dbReference>
<dbReference type="EMBL" id="JAZGJQ010000005">
    <property type="protein sequence ID" value="MEE6147538.1"/>
    <property type="molecule type" value="Genomic_DNA"/>
</dbReference>
<sequence>MNVLDIFEERIGSIFGAGGGVKSEPFSFKKLAKKAVREMEDETFVIDGIDTAPALYTVLVSTADDENMRMLYPQITEEISSLVEAQAKKRAYTFVGKPLVRFMVDPSLKQGRFAVFAENVDPRTLARLRAEESAYLNVAPTPAPTPTAQAPGAGAAPVPSPEAGPADAGLGSSSAGLEVMPDSAIDDVVDEALLRREGSDDAEEASSPATPASVELAGSTSDATVPVSTTDVHEVIAPTSLTRPATCRLIDQETGRSYPVTTQRTAIGRERVPGGIVLHDPNVSRRHAEIVYDNGEWVIHDLKSTNGTLVNDIDVEACSLRDGDVITIGLVNLTFKED</sequence>
<dbReference type="InterPro" id="IPR022128">
    <property type="entry name" value="FhaA_N"/>
</dbReference>
<dbReference type="Pfam" id="PF00498">
    <property type="entry name" value="FHA"/>
    <property type="match status" value="1"/>
</dbReference>
<gene>
    <name evidence="4" type="ORF">VXJ25_06005</name>
</gene>
<evidence type="ECO:0000259" key="3">
    <source>
        <dbReference type="PROSITE" id="PS50006"/>
    </source>
</evidence>
<organism evidence="4 5">
    <name type="scientific">Olsenella absiana</name>
    <dbReference type="NCBI Taxonomy" id="3115222"/>
    <lineage>
        <taxon>Bacteria</taxon>
        <taxon>Bacillati</taxon>
        <taxon>Actinomycetota</taxon>
        <taxon>Coriobacteriia</taxon>
        <taxon>Coriobacteriales</taxon>
        <taxon>Atopobiaceae</taxon>
        <taxon>Olsenella</taxon>
    </lineage>
</organism>
<comment type="caution">
    <text evidence="4">The sequence shown here is derived from an EMBL/GenBank/DDBJ whole genome shotgun (WGS) entry which is preliminary data.</text>
</comment>
<proteinExistence type="predicted"/>
<evidence type="ECO:0000256" key="1">
    <source>
        <dbReference type="ARBA" id="ARBA00022553"/>
    </source>
</evidence>
<protein>
    <submittedName>
        <fullName evidence="4">DUF3662 and FHA domain-containing protein</fullName>
    </submittedName>
</protein>
<dbReference type="Proteomes" id="UP001332931">
    <property type="component" value="Unassembled WGS sequence"/>
</dbReference>
<dbReference type="InterPro" id="IPR042287">
    <property type="entry name" value="FhaA_N_sf"/>
</dbReference>
<name>A0ABU7RAJ7_9ACTN</name>
<dbReference type="PANTHER" id="PTHR23308">
    <property type="entry name" value="NUCLEAR INHIBITOR OF PROTEIN PHOSPHATASE-1"/>
    <property type="match status" value="1"/>
</dbReference>
<dbReference type="InterPro" id="IPR000253">
    <property type="entry name" value="FHA_dom"/>
</dbReference>
<dbReference type="RefSeq" id="WP_330958306.1">
    <property type="nucleotide sequence ID" value="NZ_JAZGJQ010000005.1"/>
</dbReference>
<dbReference type="InterPro" id="IPR050923">
    <property type="entry name" value="Cell_Proc_Reg/RNA_Proc"/>
</dbReference>
<accession>A0ABU7RAJ7</accession>
<feature type="compositionally biased region" description="Low complexity" evidence="2">
    <location>
        <begin position="146"/>
        <end position="166"/>
    </location>
</feature>
<feature type="domain" description="FHA" evidence="3">
    <location>
        <begin position="265"/>
        <end position="315"/>
    </location>
</feature>
<evidence type="ECO:0000256" key="2">
    <source>
        <dbReference type="SAM" id="MobiDB-lite"/>
    </source>
</evidence>
<dbReference type="Gene3D" id="3.30.2320.60">
    <property type="entry name" value="FhaA, phosphopeptide-binding domain (DUF3662)"/>
    <property type="match status" value="1"/>
</dbReference>
<evidence type="ECO:0000313" key="5">
    <source>
        <dbReference type="Proteomes" id="UP001332931"/>
    </source>
</evidence>